<sequence>MSISNESSSDNEDISTDPLLYDNSNIHVSEAVSSIHNYIATCKLNSSHQKKLLDLIFFLIPKDNNLNRRKLMKQLKQPFFYKTLCNCCSKEVDLTTNECSNTCKLNGKERNQEGIIEQCMNDLNPSVSDVVKRNLHLITTYPSLVDKFLPNDILNANIYKQETQSKSLYISLQLHSDGIDVMTTKHKNCYVTTGIILEIPPPLRDMSKNKILLSLYFGKKEPSIELIYGKLLEDLSTLIKTV</sequence>
<dbReference type="Proteomes" id="UP000682733">
    <property type="component" value="Unassembled WGS sequence"/>
</dbReference>
<evidence type="ECO:0000313" key="2">
    <source>
        <dbReference type="EMBL" id="CAF1359926.1"/>
    </source>
</evidence>
<dbReference type="EMBL" id="CAJNOQ010015352">
    <property type="protein sequence ID" value="CAF1359926.1"/>
    <property type="molecule type" value="Genomic_DNA"/>
</dbReference>
<organism evidence="2 5">
    <name type="scientific">Didymodactylos carnosus</name>
    <dbReference type="NCBI Taxonomy" id="1234261"/>
    <lineage>
        <taxon>Eukaryota</taxon>
        <taxon>Metazoa</taxon>
        <taxon>Spiralia</taxon>
        <taxon>Gnathifera</taxon>
        <taxon>Rotifera</taxon>
        <taxon>Eurotatoria</taxon>
        <taxon>Bdelloidea</taxon>
        <taxon>Philodinida</taxon>
        <taxon>Philodinidae</taxon>
        <taxon>Didymodactylos</taxon>
    </lineage>
</organism>
<keyword evidence="5" id="KW-1185">Reference proteome</keyword>
<dbReference type="Proteomes" id="UP000663829">
    <property type="component" value="Unassembled WGS sequence"/>
</dbReference>
<dbReference type="AlphaFoldDB" id="A0A815I2Y1"/>
<comment type="caution">
    <text evidence="2">The sequence shown here is derived from an EMBL/GenBank/DDBJ whole genome shotgun (WGS) entry which is preliminary data.</text>
</comment>
<dbReference type="EMBL" id="CAJNOK010003842">
    <property type="protein sequence ID" value="CAF0916637.1"/>
    <property type="molecule type" value="Genomic_DNA"/>
</dbReference>
<proteinExistence type="predicted"/>
<evidence type="ECO:0000313" key="4">
    <source>
        <dbReference type="EMBL" id="CAF4237248.1"/>
    </source>
</evidence>
<name>A0A815I2Y1_9BILA</name>
<dbReference type="Proteomes" id="UP000677228">
    <property type="component" value="Unassembled WGS sequence"/>
</dbReference>
<dbReference type="OrthoDB" id="10123855at2759"/>
<dbReference type="Proteomes" id="UP000681722">
    <property type="component" value="Unassembled WGS sequence"/>
</dbReference>
<dbReference type="EMBL" id="CAJOBC010069345">
    <property type="protein sequence ID" value="CAF4237248.1"/>
    <property type="molecule type" value="Genomic_DNA"/>
</dbReference>
<evidence type="ECO:0000313" key="5">
    <source>
        <dbReference type="Proteomes" id="UP000663829"/>
    </source>
</evidence>
<reference evidence="2" key="1">
    <citation type="submission" date="2021-02" db="EMBL/GenBank/DDBJ databases">
        <authorList>
            <person name="Nowell W R."/>
        </authorList>
    </citation>
    <scope>NUCLEOTIDE SEQUENCE</scope>
</reference>
<dbReference type="EMBL" id="CAJOBA010003842">
    <property type="protein sequence ID" value="CAF3694697.1"/>
    <property type="molecule type" value="Genomic_DNA"/>
</dbReference>
<protein>
    <submittedName>
        <fullName evidence="2">Uncharacterized protein</fullName>
    </submittedName>
</protein>
<gene>
    <name evidence="2" type="ORF">GPM918_LOCUS31327</name>
    <name evidence="1" type="ORF">OVA965_LOCUS10402</name>
    <name evidence="4" type="ORF">SRO942_LOCUS31968</name>
    <name evidence="3" type="ORF">TMI583_LOCUS10397</name>
</gene>
<evidence type="ECO:0000313" key="3">
    <source>
        <dbReference type="EMBL" id="CAF3694697.1"/>
    </source>
</evidence>
<accession>A0A815I2Y1</accession>
<evidence type="ECO:0000313" key="1">
    <source>
        <dbReference type="EMBL" id="CAF0916637.1"/>
    </source>
</evidence>